<dbReference type="PATRIC" id="fig|1073571.4.peg.4564"/>
<accession>A0A0E4CXR4</accession>
<evidence type="ECO:0000256" key="1">
    <source>
        <dbReference type="SAM" id="Coils"/>
    </source>
</evidence>
<protein>
    <submittedName>
        <fullName evidence="2">Uncharacterized protein</fullName>
    </submittedName>
</protein>
<dbReference type="RefSeq" id="WP_231869728.1">
    <property type="nucleotide sequence ID" value="NZ_AGBD01001753.1"/>
</dbReference>
<keyword evidence="1" id="KW-0175">Coiled coil</keyword>
<dbReference type="HOGENOM" id="CLU_190652_1_0_9"/>
<dbReference type="AlphaFoldDB" id="A0A0E4CXR4"/>
<organism evidence="2 3">
    <name type="scientific">Paenibacillus riograndensis SBR5</name>
    <dbReference type="NCBI Taxonomy" id="1073571"/>
    <lineage>
        <taxon>Bacteria</taxon>
        <taxon>Bacillati</taxon>
        <taxon>Bacillota</taxon>
        <taxon>Bacilli</taxon>
        <taxon>Bacillales</taxon>
        <taxon>Paenibacillaceae</taxon>
        <taxon>Paenibacillus</taxon>
        <taxon>Paenibacillus sonchi group</taxon>
    </lineage>
</organism>
<proteinExistence type="predicted"/>
<dbReference type="KEGG" id="pri:PRIO_4265"/>
<name>A0A0E4CXR4_9BACL</name>
<feature type="coiled-coil region" evidence="1">
    <location>
        <begin position="3"/>
        <end position="30"/>
    </location>
</feature>
<dbReference type="STRING" id="483937.AMQ84_16715"/>
<reference evidence="3" key="1">
    <citation type="submission" date="2015-03" db="EMBL/GenBank/DDBJ databases">
        <authorList>
            <person name="Wibberg D."/>
        </authorList>
    </citation>
    <scope>NUCLEOTIDE SEQUENCE [LARGE SCALE GENOMIC DNA]</scope>
</reference>
<evidence type="ECO:0000313" key="2">
    <source>
        <dbReference type="EMBL" id="CQR56667.1"/>
    </source>
</evidence>
<evidence type="ECO:0000313" key="3">
    <source>
        <dbReference type="Proteomes" id="UP000033163"/>
    </source>
</evidence>
<gene>
    <name evidence="2" type="ORF">PRIO_4265</name>
</gene>
<sequence>MMKEQLEARMNELKAELESGRQMMQELDEKRSNLGYAMTRISGAIQVLEELSAGEEESVQD</sequence>
<dbReference type="EMBL" id="LN831776">
    <property type="protein sequence ID" value="CQR56667.1"/>
    <property type="molecule type" value="Genomic_DNA"/>
</dbReference>
<dbReference type="Proteomes" id="UP000033163">
    <property type="component" value="Chromosome I"/>
</dbReference>